<organism evidence="7 8">
    <name type="scientific">Streptomonospora litoralis</name>
    <dbReference type="NCBI Taxonomy" id="2498135"/>
    <lineage>
        <taxon>Bacteria</taxon>
        <taxon>Bacillati</taxon>
        <taxon>Actinomycetota</taxon>
        <taxon>Actinomycetes</taxon>
        <taxon>Streptosporangiales</taxon>
        <taxon>Nocardiopsidaceae</taxon>
        <taxon>Streptomonospora</taxon>
    </lineage>
</organism>
<dbReference type="InterPro" id="IPR050962">
    <property type="entry name" value="Phosphate-bind_PstS"/>
</dbReference>
<dbReference type="Proteomes" id="UP000292235">
    <property type="component" value="Chromosome"/>
</dbReference>
<dbReference type="InterPro" id="IPR005673">
    <property type="entry name" value="ABC_phos-bd_PstS"/>
</dbReference>
<evidence type="ECO:0000256" key="4">
    <source>
        <dbReference type="PIRNR" id="PIRNR002756"/>
    </source>
</evidence>
<protein>
    <recommendedName>
        <fullName evidence="4">Phosphate-binding protein</fullName>
    </recommendedName>
</protein>
<dbReference type="SUPFAM" id="SSF53850">
    <property type="entry name" value="Periplasmic binding protein-like II"/>
    <property type="match status" value="1"/>
</dbReference>
<dbReference type="EMBL" id="CP036455">
    <property type="protein sequence ID" value="QBI54549.1"/>
    <property type="molecule type" value="Genomic_DNA"/>
</dbReference>
<dbReference type="KEGG" id="strr:EKD16_13835"/>
<keyword evidence="3 4" id="KW-0592">Phosphate transport</keyword>
<dbReference type="AlphaFoldDB" id="A0A4P6Q697"/>
<evidence type="ECO:0000259" key="6">
    <source>
        <dbReference type="Pfam" id="PF12849"/>
    </source>
</evidence>
<dbReference type="Gene3D" id="3.40.190.10">
    <property type="entry name" value="Periplasmic binding protein-like II"/>
    <property type="match status" value="2"/>
</dbReference>
<reference evidence="7 8" key="1">
    <citation type="submission" date="2019-02" db="EMBL/GenBank/DDBJ databases">
        <authorList>
            <person name="Khodamoradi S."/>
            <person name="Hahnke R.L."/>
            <person name="Kaempfer P."/>
            <person name="Schumann P."/>
            <person name="Rohde M."/>
            <person name="Steinert M."/>
            <person name="Luzhetskyy A."/>
            <person name="Wink J."/>
            <person name="Ruckert C."/>
        </authorList>
    </citation>
    <scope>NUCLEOTIDE SEQUENCE [LARGE SCALE GENOMIC DNA]</scope>
    <source>
        <strain evidence="7 8">M2</strain>
    </source>
</reference>
<feature type="binding site" evidence="5">
    <location>
        <begin position="55"/>
        <end position="57"/>
    </location>
    <ligand>
        <name>phosphate</name>
        <dbReference type="ChEBI" id="CHEBI:43474"/>
    </ligand>
</feature>
<keyword evidence="2 4" id="KW-0813">Transport</keyword>
<name>A0A4P6Q697_9ACTN</name>
<evidence type="ECO:0000256" key="5">
    <source>
        <dbReference type="PIRSR" id="PIRSR002756-1"/>
    </source>
</evidence>
<feature type="binding site" evidence="5">
    <location>
        <position position="85"/>
    </location>
    <ligand>
        <name>phosphate</name>
        <dbReference type="ChEBI" id="CHEBI:43474"/>
    </ligand>
</feature>
<dbReference type="PANTHER" id="PTHR42996:SF1">
    <property type="entry name" value="PHOSPHATE-BINDING PROTEIN PSTS"/>
    <property type="match status" value="1"/>
</dbReference>
<dbReference type="Pfam" id="PF12849">
    <property type="entry name" value="PBP_like_2"/>
    <property type="match status" value="1"/>
</dbReference>
<dbReference type="InterPro" id="IPR024370">
    <property type="entry name" value="PBP_domain"/>
</dbReference>
<evidence type="ECO:0000256" key="3">
    <source>
        <dbReference type="ARBA" id="ARBA00022592"/>
    </source>
</evidence>
<sequence precursor="true">MTLPGHRTLSATVMVGVLALTAACGSDNALREGQEPPPVPEDLTCFEGSLSGAGSSAQENAMYTWVAGYQLACENALVLYDSVGSGAGRSQFLESAVDFAGSDEALDDAEHERARQRCAADAPAVNIPAYVVPIAVIFHLEGVESLNLPPETLARIFNQQITRWNDPAIAEHNPETDLPDLRITPVSRSDESGTTANFTSYLAAAAGAAWPHEPSGSWPIEPVEAAQGSSGIAEAVESGQGTIGYVEASHTADLGTAAIGVGGEFVELSPESAGRVVASSPERPGGHRHDHALELDYGTTEPGTYPIVLVTYEIACLRYESRDDAARVRAFLDYVLSEEGQQAASDVTGSAPIPAELRSKLQDSVAAISAAG</sequence>
<dbReference type="CDD" id="cd13565">
    <property type="entry name" value="PBP2_PstS"/>
    <property type="match status" value="1"/>
</dbReference>
<dbReference type="NCBIfam" id="TIGR00975">
    <property type="entry name" value="3a0107s03"/>
    <property type="match status" value="1"/>
</dbReference>
<proteinExistence type="inferred from homology"/>
<gene>
    <name evidence="7" type="primary">pstS2</name>
    <name evidence="7" type="ORF">EKD16_13835</name>
</gene>
<keyword evidence="8" id="KW-1185">Reference proteome</keyword>
<dbReference type="GO" id="GO:0043190">
    <property type="term" value="C:ATP-binding cassette (ABC) transporter complex"/>
    <property type="evidence" value="ECO:0007669"/>
    <property type="project" value="InterPro"/>
</dbReference>
<evidence type="ECO:0000313" key="8">
    <source>
        <dbReference type="Proteomes" id="UP000292235"/>
    </source>
</evidence>
<dbReference type="PANTHER" id="PTHR42996">
    <property type="entry name" value="PHOSPHATE-BINDING PROTEIN PSTS"/>
    <property type="match status" value="1"/>
</dbReference>
<dbReference type="GO" id="GO:0035435">
    <property type="term" value="P:phosphate ion transmembrane transport"/>
    <property type="evidence" value="ECO:0007669"/>
    <property type="project" value="InterPro"/>
</dbReference>
<dbReference type="GO" id="GO:0042301">
    <property type="term" value="F:phosphate ion binding"/>
    <property type="evidence" value="ECO:0007669"/>
    <property type="project" value="InterPro"/>
</dbReference>
<comment type="similarity">
    <text evidence="1 4">Belongs to the PstS family.</text>
</comment>
<dbReference type="PIRSF" id="PIRSF002756">
    <property type="entry name" value="PstS"/>
    <property type="match status" value="1"/>
</dbReference>
<feature type="domain" description="PBP" evidence="6">
    <location>
        <begin position="48"/>
        <end position="339"/>
    </location>
</feature>
<evidence type="ECO:0000256" key="2">
    <source>
        <dbReference type="ARBA" id="ARBA00022448"/>
    </source>
</evidence>
<accession>A0A4P6Q697</accession>
<evidence type="ECO:0000256" key="1">
    <source>
        <dbReference type="ARBA" id="ARBA00008725"/>
    </source>
</evidence>
<dbReference type="PROSITE" id="PS51257">
    <property type="entry name" value="PROKAR_LIPOPROTEIN"/>
    <property type="match status" value="1"/>
</dbReference>
<evidence type="ECO:0000313" key="7">
    <source>
        <dbReference type="EMBL" id="QBI54549.1"/>
    </source>
</evidence>
<feature type="binding site" evidence="5">
    <location>
        <begin position="192"/>
        <end position="194"/>
    </location>
    <ligand>
        <name>phosphate</name>
        <dbReference type="ChEBI" id="CHEBI:43474"/>
    </ligand>
</feature>
<feature type="binding site" evidence="5">
    <location>
        <position position="103"/>
    </location>
    <ligand>
        <name>phosphate</name>
        <dbReference type="ChEBI" id="CHEBI:43474"/>
    </ligand>
</feature>